<protein>
    <submittedName>
        <fullName evidence="1">Uncharacterized protein</fullName>
    </submittedName>
</protein>
<gene>
    <name evidence="1" type="ORF">RRF57_004959</name>
</gene>
<evidence type="ECO:0000313" key="1">
    <source>
        <dbReference type="EMBL" id="KAK5629245.1"/>
    </source>
</evidence>
<accession>A0AAN7UBJ5</accession>
<organism evidence="1 2">
    <name type="scientific">Xylaria bambusicola</name>
    <dbReference type="NCBI Taxonomy" id="326684"/>
    <lineage>
        <taxon>Eukaryota</taxon>
        <taxon>Fungi</taxon>
        <taxon>Dikarya</taxon>
        <taxon>Ascomycota</taxon>
        <taxon>Pezizomycotina</taxon>
        <taxon>Sordariomycetes</taxon>
        <taxon>Xylariomycetidae</taxon>
        <taxon>Xylariales</taxon>
        <taxon>Xylariaceae</taxon>
        <taxon>Xylaria</taxon>
    </lineage>
</organism>
<name>A0AAN7UBJ5_9PEZI</name>
<keyword evidence="2" id="KW-1185">Reference proteome</keyword>
<comment type="caution">
    <text evidence="1">The sequence shown here is derived from an EMBL/GenBank/DDBJ whole genome shotgun (WGS) entry which is preliminary data.</text>
</comment>
<sequence length="80" mass="9189">MPLEPDVLSRKSSNVGHTEQVRLSRLDRDFQVLGFVEEGGLWHWLCAGWVSFGIEGREQDRHLLVIPVRYGENNFLIVLA</sequence>
<dbReference type="Proteomes" id="UP001305414">
    <property type="component" value="Unassembled WGS sequence"/>
</dbReference>
<proteinExistence type="predicted"/>
<dbReference type="AlphaFoldDB" id="A0AAN7UBJ5"/>
<evidence type="ECO:0000313" key="2">
    <source>
        <dbReference type="Proteomes" id="UP001305414"/>
    </source>
</evidence>
<reference evidence="1 2" key="1">
    <citation type="submission" date="2023-10" db="EMBL/GenBank/DDBJ databases">
        <title>Draft genome sequence of Xylaria bambusicola isolate GMP-LS, the root and basal stem rot pathogen of sugarcane in Indonesia.</title>
        <authorList>
            <person name="Selvaraj P."/>
            <person name="Muralishankar V."/>
            <person name="Muruganantham S."/>
            <person name="Sp S."/>
            <person name="Haryani S."/>
            <person name="Lau K.J.X."/>
            <person name="Naqvi N.I."/>
        </authorList>
    </citation>
    <scope>NUCLEOTIDE SEQUENCE [LARGE SCALE GENOMIC DNA]</scope>
    <source>
        <strain evidence="1">GMP-LS</strain>
    </source>
</reference>
<dbReference type="EMBL" id="JAWHQM010000011">
    <property type="protein sequence ID" value="KAK5629245.1"/>
    <property type="molecule type" value="Genomic_DNA"/>
</dbReference>